<dbReference type="AlphaFoldDB" id="A0A8B6BIR5"/>
<feature type="compositionally biased region" description="Basic and acidic residues" evidence="1">
    <location>
        <begin position="67"/>
        <end position="83"/>
    </location>
</feature>
<dbReference type="Proteomes" id="UP000596742">
    <property type="component" value="Unassembled WGS sequence"/>
</dbReference>
<evidence type="ECO:0000256" key="1">
    <source>
        <dbReference type="SAM" id="MobiDB-lite"/>
    </source>
</evidence>
<keyword evidence="3" id="KW-1185">Reference proteome</keyword>
<evidence type="ECO:0000313" key="3">
    <source>
        <dbReference type="Proteomes" id="UP000596742"/>
    </source>
</evidence>
<sequence length="386" mass="44774">MPLPSQPRKKVSKQCIYCKKWVNRSSLSKHVKTKRCLATRSEVPVVHEGAAAGSNVPENTVVRRQRGGADKSGDGDGEPVPRERRGENFMLFFPFRCKYKVSQRLLSPRMEFTSETITRLGISDETGGGYLPNVHSHAYVQTKEKYNFEEFKNLWVIELQCPGFTDIQSPKKIKDWVKYLSKEDYKTIAVGVDRDWLSVVCKSYCCAQKWNKLMPNLSPYCYLSYIDKKIFDVQFAEFRKEFEEDKLIFDMTYAILYDWQIEVLKLLDEQDDRKVLWIYDAVGGEGKTFLAKYIQLYRDCICLESGKKTDLANCFSNQKYVLFDYTRSMEETINYSIIENFKNGFLFSGKYDSSVKKFAPCKWSRIEVSSSVSALTSYLELHTSNS</sequence>
<reference evidence="2" key="1">
    <citation type="submission" date="2018-11" db="EMBL/GenBank/DDBJ databases">
        <authorList>
            <person name="Alioto T."/>
            <person name="Alioto T."/>
        </authorList>
    </citation>
    <scope>NUCLEOTIDE SEQUENCE</scope>
</reference>
<name>A0A8B6BIR5_MYTGA</name>
<feature type="region of interest" description="Disordered" evidence="1">
    <location>
        <begin position="48"/>
        <end position="83"/>
    </location>
</feature>
<protein>
    <submittedName>
        <fullName evidence="2">Uncharacterized protein</fullName>
    </submittedName>
</protein>
<proteinExistence type="predicted"/>
<comment type="caution">
    <text evidence="2">The sequence shown here is derived from an EMBL/GenBank/DDBJ whole genome shotgun (WGS) entry which is preliminary data.</text>
</comment>
<dbReference type="EMBL" id="UYJE01000229">
    <property type="protein sequence ID" value="VDH91442.1"/>
    <property type="molecule type" value="Genomic_DNA"/>
</dbReference>
<dbReference type="OrthoDB" id="1926167at2759"/>
<evidence type="ECO:0000313" key="2">
    <source>
        <dbReference type="EMBL" id="VDH91442.1"/>
    </source>
</evidence>
<gene>
    <name evidence="2" type="ORF">MGAL_10B071286</name>
</gene>
<organism evidence="2 3">
    <name type="scientific">Mytilus galloprovincialis</name>
    <name type="common">Mediterranean mussel</name>
    <dbReference type="NCBI Taxonomy" id="29158"/>
    <lineage>
        <taxon>Eukaryota</taxon>
        <taxon>Metazoa</taxon>
        <taxon>Spiralia</taxon>
        <taxon>Lophotrochozoa</taxon>
        <taxon>Mollusca</taxon>
        <taxon>Bivalvia</taxon>
        <taxon>Autobranchia</taxon>
        <taxon>Pteriomorphia</taxon>
        <taxon>Mytilida</taxon>
        <taxon>Mytiloidea</taxon>
        <taxon>Mytilidae</taxon>
        <taxon>Mytilinae</taxon>
        <taxon>Mytilus</taxon>
    </lineage>
</organism>
<accession>A0A8B6BIR5</accession>